<organism evidence="6 7">
    <name type="scientific">Pusillimonas minor</name>
    <dbReference type="NCBI Taxonomy" id="2697024"/>
    <lineage>
        <taxon>Bacteria</taxon>
        <taxon>Pseudomonadati</taxon>
        <taxon>Pseudomonadota</taxon>
        <taxon>Betaproteobacteria</taxon>
        <taxon>Burkholderiales</taxon>
        <taxon>Alcaligenaceae</taxon>
        <taxon>Pusillimonas</taxon>
    </lineage>
</organism>
<dbReference type="InterPro" id="IPR010998">
    <property type="entry name" value="Integrase_recombinase_N"/>
</dbReference>
<proteinExistence type="inferred from homology"/>
<keyword evidence="2" id="KW-0229">DNA integration</keyword>
<dbReference type="SUPFAM" id="SSF56349">
    <property type="entry name" value="DNA breaking-rejoining enzymes"/>
    <property type="match status" value="1"/>
</dbReference>
<feature type="domain" description="Tyr recombinase" evidence="5">
    <location>
        <begin position="260"/>
        <end position="451"/>
    </location>
</feature>
<dbReference type="Pfam" id="PF20172">
    <property type="entry name" value="DUF6538"/>
    <property type="match status" value="1"/>
</dbReference>
<name>A0A842HWK3_9BURK</name>
<reference evidence="6 7" key="1">
    <citation type="submission" date="2020-08" db="EMBL/GenBank/DDBJ databases">
        <title>Paraeoetvoesia sp. YC-7-48 draft genome sequence.</title>
        <authorList>
            <person name="Yao L."/>
        </authorList>
    </citation>
    <scope>NUCLEOTIDE SEQUENCE [LARGE SCALE GENOMIC DNA]</scope>
    <source>
        <strain evidence="7">YC-7-48</strain>
    </source>
</reference>
<dbReference type="Gene3D" id="1.10.443.10">
    <property type="entry name" value="Intergrase catalytic core"/>
    <property type="match status" value="1"/>
</dbReference>
<comment type="caution">
    <text evidence="6">The sequence shown here is derived from an EMBL/GenBank/DDBJ whole genome shotgun (WGS) entry which is preliminary data.</text>
</comment>
<dbReference type="GO" id="GO:0003677">
    <property type="term" value="F:DNA binding"/>
    <property type="evidence" value="ECO:0007669"/>
    <property type="project" value="UniProtKB-KW"/>
</dbReference>
<evidence type="ECO:0000256" key="3">
    <source>
        <dbReference type="ARBA" id="ARBA00023125"/>
    </source>
</evidence>
<dbReference type="PANTHER" id="PTHR30629">
    <property type="entry name" value="PROPHAGE INTEGRASE"/>
    <property type="match status" value="1"/>
</dbReference>
<dbReference type="RefSeq" id="WP_185780737.1">
    <property type="nucleotide sequence ID" value="NZ_JACJUU010000022.1"/>
</dbReference>
<dbReference type="InterPro" id="IPR046668">
    <property type="entry name" value="DUF6538"/>
</dbReference>
<gene>
    <name evidence="6" type="ORF">GTU67_14560</name>
</gene>
<dbReference type="Pfam" id="PF00589">
    <property type="entry name" value="Phage_integrase"/>
    <property type="match status" value="1"/>
</dbReference>
<sequence length="451" mass="50811">MKATFGIIQVTVPYTYQRGGTIYYQRGIPDDLQDRYGSKRIKINLETSDIRVAAKRVEAINREVEAEWVLLRASPESSPKALKKHAEELLKRWGLSPAPTPNDRDAVDLFYDHLEQKREAYAAGDEDSYREARGGEYLDPVEIKAAQLLAGAVRPLLSDALELYLQVHPKRDDEKFVTYTQRAFSTLSSAIGDKAIDELSREDAHKYVAAQSKGGAKTSTIRRRLNVVRVVIETWFREKDINRKNPFAQVPIAAEGADAKKRETFTTEELQALITECREKDDDVRWLVAILADTGARLAEVAGLALDDIILDGDVPHIVIEPRPWRSIKNADSARSVPLVGSALWAAQRVKEEAKKGQRFAFPRYTTEEETKAVHASATIAKWIRSLKLDGVSMDHTAHELRHTMADRLRDVQCPEDIRFAIGGWASKGIGSKYGKGYTLRVMQEWLKEVV</sequence>
<keyword evidence="3" id="KW-0238">DNA-binding</keyword>
<dbReference type="PANTHER" id="PTHR30629:SF2">
    <property type="entry name" value="PROPHAGE INTEGRASE INTS-RELATED"/>
    <property type="match status" value="1"/>
</dbReference>
<keyword evidence="7" id="KW-1185">Reference proteome</keyword>
<dbReference type="GO" id="GO:0015074">
    <property type="term" value="P:DNA integration"/>
    <property type="evidence" value="ECO:0007669"/>
    <property type="project" value="UniProtKB-KW"/>
</dbReference>
<dbReference type="GO" id="GO:0006310">
    <property type="term" value="P:DNA recombination"/>
    <property type="evidence" value="ECO:0007669"/>
    <property type="project" value="UniProtKB-KW"/>
</dbReference>
<dbReference type="Gene3D" id="1.10.150.130">
    <property type="match status" value="1"/>
</dbReference>
<dbReference type="AlphaFoldDB" id="A0A842HWK3"/>
<accession>A0A842HWK3</accession>
<dbReference type="EMBL" id="JACJUU010000022">
    <property type="protein sequence ID" value="MBC2771125.1"/>
    <property type="molecule type" value="Genomic_DNA"/>
</dbReference>
<dbReference type="InterPro" id="IPR002104">
    <property type="entry name" value="Integrase_catalytic"/>
</dbReference>
<evidence type="ECO:0000256" key="2">
    <source>
        <dbReference type="ARBA" id="ARBA00022908"/>
    </source>
</evidence>
<evidence type="ECO:0000313" key="7">
    <source>
        <dbReference type="Proteomes" id="UP000545386"/>
    </source>
</evidence>
<dbReference type="InterPro" id="IPR011010">
    <property type="entry name" value="DNA_brk_join_enz"/>
</dbReference>
<evidence type="ECO:0000256" key="1">
    <source>
        <dbReference type="ARBA" id="ARBA00008857"/>
    </source>
</evidence>
<dbReference type="PROSITE" id="PS51898">
    <property type="entry name" value="TYR_RECOMBINASE"/>
    <property type="match status" value="1"/>
</dbReference>
<dbReference type="InterPro" id="IPR013762">
    <property type="entry name" value="Integrase-like_cat_sf"/>
</dbReference>
<comment type="similarity">
    <text evidence="1">Belongs to the 'phage' integrase family.</text>
</comment>
<keyword evidence="4" id="KW-0233">DNA recombination</keyword>
<evidence type="ECO:0000259" key="5">
    <source>
        <dbReference type="PROSITE" id="PS51898"/>
    </source>
</evidence>
<dbReference type="Proteomes" id="UP000545386">
    <property type="component" value="Unassembled WGS sequence"/>
</dbReference>
<dbReference type="InterPro" id="IPR050808">
    <property type="entry name" value="Phage_Integrase"/>
</dbReference>
<evidence type="ECO:0000256" key="4">
    <source>
        <dbReference type="ARBA" id="ARBA00023172"/>
    </source>
</evidence>
<evidence type="ECO:0000313" key="6">
    <source>
        <dbReference type="EMBL" id="MBC2771125.1"/>
    </source>
</evidence>
<protein>
    <submittedName>
        <fullName evidence="6">Tyrosine-type recombinase/integrase</fullName>
    </submittedName>
</protein>